<name>D5P3U5_9MYCO</name>
<dbReference type="EMBL" id="ADNV01000080">
    <property type="protein sequence ID" value="EFG79254.1"/>
    <property type="molecule type" value="Genomic_DNA"/>
</dbReference>
<evidence type="ECO:0000313" key="2">
    <source>
        <dbReference type="Proteomes" id="UP000003653"/>
    </source>
</evidence>
<comment type="caution">
    <text evidence="1">The sequence shown here is derived from an EMBL/GenBank/DDBJ whole genome shotgun (WGS) entry which is preliminary data.</text>
</comment>
<accession>D5P3U5</accession>
<reference evidence="1 2" key="1">
    <citation type="submission" date="2010-04" db="EMBL/GenBank/DDBJ databases">
        <authorList>
            <person name="Muzny D."/>
            <person name="Qin X."/>
            <person name="Deng J."/>
            <person name="Jiang H."/>
            <person name="Liu Y."/>
            <person name="Qu J."/>
            <person name="Song X.-Z."/>
            <person name="Zhang L."/>
            <person name="Thornton R."/>
            <person name="Coyle M."/>
            <person name="Francisco L."/>
            <person name="Jackson L."/>
            <person name="Javaid M."/>
            <person name="Korchina V."/>
            <person name="Kovar C."/>
            <person name="Mata R."/>
            <person name="Mathew T."/>
            <person name="Ngo R."/>
            <person name="Nguyen L."/>
            <person name="Nguyen N."/>
            <person name="Okwuonu G."/>
            <person name="Ongeri F."/>
            <person name="Pham C."/>
            <person name="Simmons D."/>
            <person name="Wilczek-Boney K."/>
            <person name="Hale W."/>
            <person name="Jakkamsetti A."/>
            <person name="Pham P."/>
            <person name="Ruth R."/>
            <person name="San Lucas F."/>
            <person name="Warren J."/>
            <person name="Zhang J."/>
            <person name="Zhao Z."/>
            <person name="Zhou C."/>
            <person name="Zhu D."/>
            <person name="Lee S."/>
            <person name="Bess C."/>
            <person name="Blankenburg K."/>
            <person name="Forbes L."/>
            <person name="Fu Q."/>
            <person name="Gubbala S."/>
            <person name="Hirani K."/>
            <person name="Jayaseelan J.C."/>
            <person name="Lara F."/>
            <person name="Munidasa M."/>
            <person name="Palculict T."/>
            <person name="Patil S."/>
            <person name="Pu L.-L."/>
            <person name="Saada N."/>
            <person name="Tang L."/>
            <person name="Weissenberger G."/>
            <person name="Zhu Y."/>
            <person name="Hemphill L."/>
            <person name="Shang Y."/>
            <person name="Youmans B."/>
            <person name="Ayvaz T."/>
            <person name="Ross M."/>
            <person name="Santibanez J."/>
            <person name="Aqrawi P."/>
            <person name="Gross S."/>
            <person name="Joshi V."/>
            <person name="Fowler G."/>
            <person name="Nazareth L."/>
            <person name="Reid J."/>
            <person name="Worley K."/>
            <person name="Petrosino J."/>
            <person name="Highlander S."/>
            <person name="Gibbs R."/>
        </authorList>
    </citation>
    <scope>NUCLEOTIDE SEQUENCE [LARGE SCALE GENOMIC DNA]</scope>
    <source>
        <strain evidence="1 2">ATCC BAA-614</strain>
    </source>
</reference>
<proteinExistence type="predicted"/>
<protein>
    <submittedName>
        <fullName evidence="1">Uncharacterized protein</fullName>
    </submittedName>
</protein>
<sequence length="43" mass="4478">MAARPGASRAAATADAVRSIICYVADQQFNRRCLPTVLAALAS</sequence>
<dbReference type="AlphaFoldDB" id="D5P3U5"/>
<gene>
    <name evidence="1" type="ORF">HMPREF0591_0839</name>
</gene>
<keyword evidence="2" id="KW-1185">Reference proteome</keyword>
<dbReference type="HOGENOM" id="CLU_3236304_0_0_11"/>
<organism evidence="1 2">
    <name type="scientific">Mycobacterium parascrofulaceum ATCC BAA-614</name>
    <dbReference type="NCBI Taxonomy" id="525368"/>
    <lineage>
        <taxon>Bacteria</taxon>
        <taxon>Bacillati</taxon>
        <taxon>Actinomycetota</taxon>
        <taxon>Actinomycetes</taxon>
        <taxon>Mycobacteriales</taxon>
        <taxon>Mycobacteriaceae</taxon>
        <taxon>Mycobacterium</taxon>
        <taxon>Mycobacterium simiae complex</taxon>
    </lineage>
</organism>
<dbReference type="Proteomes" id="UP000003653">
    <property type="component" value="Unassembled WGS sequence"/>
</dbReference>
<evidence type="ECO:0000313" key="1">
    <source>
        <dbReference type="EMBL" id="EFG79254.1"/>
    </source>
</evidence>